<feature type="region of interest" description="Disordered" evidence="5">
    <location>
        <begin position="1"/>
        <end position="20"/>
    </location>
</feature>
<evidence type="ECO:0000256" key="4">
    <source>
        <dbReference type="ARBA" id="ARBA00022840"/>
    </source>
</evidence>
<dbReference type="GO" id="GO:0005524">
    <property type="term" value="F:ATP binding"/>
    <property type="evidence" value="ECO:0007669"/>
    <property type="project" value="UniProtKB-KW"/>
</dbReference>
<dbReference type="GO" id="GO:0005776">
    <property type="term" value="C:autophagosome"/>
    <property type="evidence" value="ECO:0007669"/>
    <property type="project" value="TreeGrafter"/>
</dbReference>
<dbReference type="GO" id="GO:0005829">
    <property type="term" value="C:cytosol"/>
    <property type="evidence" value="ECO:0007669"/>
    <property type="project" value="TreeGrafter"/>
</dbReference>
<dbReference type="OrthoDB" id="2352009at2759"/>
<gene>
    <name evidence="7" type="ORF">EZS28_004360</name>
</gene>
<evidence type="ECO:0000256" key="1">
    <source>
        <dbReference type="ARBA" id="ARBA00022679"/>
    </source>
</evidence>
<dbReference type="InterPro" id="IPR045269">
    <property type="entry name" value="Atg1-like"/>
</dbReference>
<dbReference type="Pfam" id="PF00069">
    <property type="entry name" value="Pkinase"/>
    <property type="match status" value="1"/>
</dbReference>
<keyword evidence="2" id="KW-0547">Nucleotide-binding</keyword>
<dbReference type="PANTHER" id="PTHR24348:SF22">
    <property type="entry name" value="NON-SPECIFIC SERINE_THREONINE PROTEIN KINASE"/>
    <property type="match status" value="1"/>
</dbReference>
<name>A0A5J4WYW7_9EUKA</name>
<dbReference type="PROSITE" id="PS50011">
    <property type="entry name" value="PROTEIN_KINASE_DOM"/>
    <property type="match status" value="1"/>
</dbReference>
<dbReference type="GO" id="GO:0004674">
    <property type="term" value="F:protein serine/threonine kinase activity"/>
    <property type="evidence" value="ECO:0007669"/>
    <property type="project" value="InterPro"/>
</dbReference>
<dbReference type="GO" id="GO:0010506">
    <property type="term" value="P:regulation of autophagy"/>
    <property type="evidence" value="ECO:0007669"/>
    <property type="project" value="InterPro"/>
</dbReference>
<evidence type="ECO:0000313" key="8">
    <source>
        <dbReference type="Proteomes" id="UP000324800"/>
    </source>
</evidence>
<dbReference type="PANTHER" id="PTHR24348">
    <property type="entry name" value="SERINE/THREONINE-PROTEIN KINASE UNC-51-RELATED"/>
    <property type="match status" value="1"/>
</dbReference>
<evidence type="ECO:0000256" key="3">
    <source>
        <dbReference type="ARBA" id="ARBA00022777"/>
    </source>
</evidence>
<dbReference type="SUPFAM" id="SSF56112">
    <property type="entry name" value="Protein kinase-like (PK-like)"/>
    <property type="match status" value="1"/>
</dbReference>
<dbReference type="GO" id="GO:0016020">
    <property type="term" value="C:membrane"/>
    <property type="evidence" value="ECO:0007669"/>
    <property type="project" value="TreeGrafter"/>
</dbReference>
<keyword evidence="1" id="KW-0808">Transferase</keyword>
<feature type="compositionally biased region" description="Acidic residues" evidence="5">
    <location>
        <begin position="44"/>
        <end position="88"/>
    </location>
</feature>
<dbReference type="GO" id="GO:0000045">
    <property type="term" value="P:autophagosome assembly"/>
    <property type="evidence" value="ECO:0007669"/>
    <property type="project" value="TreeGrafter"/>
</dbReference>
<comment type="caution">
    <text evidence="7">The sequence shown here is derived from an EMBL/GenBank/DDBJ whole genome shotgun (WGS) entry which is preliminary data.</text>
</comment>
<accession>A0A5J4WYW7</accession>
<keyword evidence="4" id="KW-0067">ATP-binding</keyword>
<dbReference type="GO" id="GO:0000407">
    <property type="term" value="C:phagophore assembly site"/>
    <property type="evidence" value="ECO:0007669"/>
    <property type="project" value="TreeGrafter"/>
</dbReference>
<dbReference type="PROSITE" id="PS00108">
    <property type="entry name" value="PROTEIN_KINASE_ST"/>
    <property type="match status" value="1"/>
</dbReference>
<dbReference type="EMBL" id="SNRW01000619">
    <property type="protein sequence ID" value="KAA6400111.1"/>
    <property type="molecule type" value="Genomic_DNA"/>
</dbReference>
<dbReference type="AlphaFoldDB" id="A0A5J4WYW7"/>
<evidence type="ECO:0000256" key="2">
    <source>
        <dbReference type="ARBA" id="ARBA00022741"/>
    </source>
</evidence>
<dbReference type="SMART" id="SM00220">
    <property type="entry name" value="S_TKc"/>
    <property type="match status" value="1"/>
</dbReference>
<reference evidence="7 8" key="1">
    <citation type="submission" date="2019-03" db="EMBL/GenBank/DDBJ databases">
        <title>Single cell metagenomics reveals metabolic interactions within the superorganism composed of flagellate Streblomastix strix and complex community of Bacteroidetes bacteria on its surface.</title>
        <authorList>
            <person name="Treitli S.C."/>
            <person name="Kolisko M."/>
            <person name="Husnik F."/>
            <person name="Keeling P."/>
            <person name="Hampl V."/>
        </authorList>
    </citation>
    <scope>NUCLEOTIDE SEQUENCE [LARGE SCALE GENOMIC DNA]</scope>
    <source>
        <strain evidence="7">ST1C</strain>
    </source>
</reference>
<dbReference type="InterPro" id="IPR011009">
    <property type="entry name" value="Kinase-like_dom_sf"/>
</dbReference>
<dbReference type="InterPro" id="IPR008271">
    <property type="entry name" value="Ser/Thr_kinase_AS"/>
</dbReference>
<evidence type="ECO:0000256" key="5">
    <source>
        <dbReference type="SAM" id="MobiDB-lite"/>
    </source>
</evidence>
<proteinExistence type="predicted"/>
<feature type="region of interest" description="Disordered" evidence="5">
    <location>
        <begin position="38"/>
        <end position="93"/>
    </location>
</feature>
<dbReference type="Gene3D" id="1.10.510.10">
    <property type="entry name" value="Transferase(Phosphotransferase) domain 1"/>
    <property type="match status" value="1"/>
</dbReference>
<evidence type="ECO:0000259" key="6">
    <source>
        <dbReference type="PROSITE" id="PS50011"/>
    </source>
</evidence>
<protein>
    <recommendedName>
        <fullName evidence="6">Protein kinase domain-containing protein</fullName>
    </recommendedName>
</protein>
<dbReference type="Proteomes" id="UP000324800">
    <property type="component" value="Unassembled WGS sequence"/>
</dbReference>
<evidence type="ECO:0000313" key="7">
    <source>
        <dbReference type="EMBL" id="KAA6400111.1"/>
    </source>
</evidence>
<keyword evidence="3" id="KW-0418">Kinase</keyword>
<organism evidence="7 8">
    <name type="scientific">Streblomastix strix</name>
    <dbReference type="NCBI Taxonomy" id="222440"/>
    <lineage>
        <taxon>Eukaryota</taxon>
        <taxon>Metamonada</taxon>
        <taxon>Preaxostyla</taxon>
        <taxon>Oxymonadida</taxon>
        <taxon>Streblomastigidae</taxon>
        <taxon>Streblomastix</taxon>
    </lineage>
</organism>
<feature type="domain" description="Protein kinase" evidence="6">
    <location>
        <begin position="1"/>
        <end position="263"/>
    </location>
</feature>
<dbReference type="InterPro" id="IPR000719">
    <property type="entry name" value="Prot_kinase_dom"/>
</dbReference>
<sequence>MGIKDPSKNYSDNIPTEIELPLLSVEVKPSIYTLEIIKDKDEYENISDDDDDNDDEVDDGDEEEDGKEDEEEDDDEEDDEEDEEEDTLDIIAKQPQIPLPSYTLRALMKQILEGIHIIHSEGFIHRDIKCDNILIHCPQGTGRVYVKISDFGFTKKEDLNNEQLYYRGTICYMAPEYFKKPRIITKKTDIYSVGITFYNIITCSFPVNENGIEEQKQKLAQLKCIEKPSEITDNQLWGLLSQMFEFDPDKRISAEQALQHPFFTSPEAIADISPEQHELAQKAIVEQQMGNKSITIFDTNPSYILKPSF</sequence>